<dbReference type="CDD" id="cd00055">
    <property type="entry name" value="EGF_Lam"/>
    <property type="match status" value="19"/>
</dbReference>
<dbReference type="PROSITE" id="PS51117">
    <property type="entry name" value="LAMININ_NTER"/>
    <property type="match status" value="1"/>
</dbReference>
<dbReference type="Pfam" id="PF24973">
    <property type="entry name" value="EGF_LMN_ATRN"/>
    <property type="match status" value="1"/>
</dbReference>
<dbReference type="SUPFAM" id="SSF57196">
    <property type="entry name" value="EGF/Laminin"/>
    <property type="match status" value="15"/>
</dbReference>
<feature type="disulfide bond" evidence="11">
    <location>
        <begin position="1232"/>
        <end position="1244"/>
    </location>
</feature>
<dbReference type="FunFam" id="2.10.25.10:FF:000407">
    <property type="entry name" value="Laminin subunit alpha-3"/>
    <property type="match status" value="1"/>
</dbReference>
<dbReference type="InterPro" id="IPR050440">
    <property type="entry name" value="Laminin/Netrin_ECM"/>
</dbReference>
<dbReference type="GO" id="GO:0005201">
    <property type="term" value="F:extracellular matrix structural constituent"/>
    <property type="evidence" value="ECO:0007669"/>
    <property type="project" value="TreeGrafter"/>
</dbReference>
<dbReference type="SMART" id="SM00180">
    <property type="entry name" value="EGF_Lam"/>
    <property type="match status" value="20"/>
</dbReference>
<feature type="domain" description="Laminin EGF-like" evidence="15">
    <location>
        <begin position="1885"/>
        <end position="1932"/>
    </location>
</feature>
<name>A0A0N5ARB5_9BILA</name>
<dbReference type="PROSITE" id="PS51115">
    <property type="entry name" value="LAMININ_IVA"/>
    <property type="match status" value="1"/>
</dbReference>
<dbReference type="FunFam" id="2.10.25.10:FF:000069">
    <property type="entry name" value="Laminin subunit alpha 1"/>
    <property type="match status" value="1"/>
</dbReference>
<feature type="disulfide bond" evidence="11">
    <location>
        <begin position="483"/>
        <end position="492"/>
    </location>
</feature>
<evidence type="ECO:0000313" key="19">
    <source>
        <dbReference type="WBParaSite" id="SMUV_0000725601-mRNA-1"/>
    </source>
</evidence>
<feature type="transmembrane region" description="Helical" evidence="12">
    <location>
        <begin position="2617"/>
        <end position="2636"/>
    </location>
</feature>
<dbReference type="GO" id="GO:0005604">
    <property type="term" value="C:basement membrane"/>
    <property type="evidence" value="ECO:0007669"/>
    <property type="project" value="UniProtKB-SubCell"/>
</dbReference>
<dbReference type="SUPFAM" id="SSF49785">
    <property type="entry name" value="Galactose-binding domain-like"/>
    <property type="match status" value="1"/>
</dbReference>
<dbReference type="Pfam" id="PF02210">
    <property type="entry name" value="Laminin_G_2"/>
    <property type="match status" value="1"/>
</dbReference>
<dbReference type="STRING" id="451379.A0A0N5ARB5"/>
<dbReference type="GO" id="GO:0016477">
    <property type="term" value="P:cell migration"/>
    <property type="evidence" value="ECO:0007669"/>
    <property type="project" value="UniProtKB-ARBA"/>
</dbReference>
<feature type="disulfide bond" evidence="11">
    <location>
        <begin position="1906"/>
        <end position="1915"/>
    </location>
</feature>
<evidence type="ECO:0000256" key="12">
    <source>
        <dbReference type="SAM" id="Phobius"/>
    </source>
</evidence>
<dbReference type="FunFam" id="2.10.25.10:FF:000090">
    <property type="entry name" value="laminin subunit alpha"/>
    <property type="match status" value="1"/>
</dbReference>
<organism evidence="18 19">
    <name type="scientific">Syphacia muris</name>
    <dbReference type="NCBI Taxonomy" id="451379"/>
    <lineage>
        <taxon>Eukaryota</taxon>
        <taxon>Metazoa</taxon>
        <taxon>Ecdysozoa</taxon>
        <taxon>Nematoda</taxon>
        <taxon>Chromadorea</taxon>
        <taxon>Rhabditida</taxon>
        <taxon>Spirurina</taxon>
        <taxon>Oxyuridomorpha</taxon>
        <taxon>Oxyuroidea</taxon>
        <taxon>Oxyuridae</taxon>
        <taxon>Syphacia</taxon>
    </lineage>
</organism>
<feature type="domain" description="Laminin EGF-like" evidence="15">
    <location>
        <begin position="599"/>
        <end position="655"/>
    </location>
</feature>
<dbReference type="FunFam" id="2.10.25.10:FF:000135">
    <property type="entry name" value="Laminin subunit beta 4"/>
    <property type="match status" value="1"/>
</dbReference>
<dbReference type="SMART" id="SM00136">
    <property type="entry name" value="LamNT"/>
    <property type="match status" value="1"/>
</dbReference>
<feature type="disulfide bond" evidence="11">
    <location>
        <begin position="553"/>
        <end position="565"/>
    </location>
</feature>
<keyword evidence="12" id="KW-0812">Transmembrane</keyword>
<dbReference type="InterPro" id="IPR013320">
    <property type="entry name" value="ConA-like_dom_sf"/>
</dbReference>
<feature type="domain" description="Laminin EGF-like" evidence="15">
    <location>
        <begin position="553"/>
        <end position="598"/>
    </location>
</feature>
<keyword evidence="12" id="KW-1133">Transmembrane helix</keyword>
<dbReference type="GO" id="GO:0009888">
    <property type="term" value="P:tissue development"/>
    <property type="evidence" value="ECO:0007669"/>
    <property type="project" value="TreeGrafter"/>
</dbReference>
<dbReference type="PROSITE" id="PS51257">
    <property type="entry name" value="PROKAR_LIPOPROTEIN"/>
    <property type="match status" value="1"/>
</dbReference>
<feature type="disulfide bond" evidence="11">
    <location>
        <begin position="464"/>
        <end position="481"/>
    </location>
</feature>
<feature type="disulfide bond" evidence="11">
    <location>
        <begin position="1885"/>
        <end position="1897"/>
    </location>
</feature>
<feature type="disulfide bond" evidence="11">
    <location>
        <begin position="555"/>
        <end position="572"/>
    </location>
</feature>
<evidence type="ECO:0000256" key="3">
    <source>
        <dbReference type="ARBA" id="ARBA00022530"/>
    </source>
</evidence>
<dbReference type="SMART" id="SM00282">
    <property type="entry name" value="LamG"/>
    <property type="match status" value="2"/>
</dbReference>
<keyword evidence="9" id="KW-0325">Glycoprotein</keyword>
<keyword evidence="7" id="KW-0175">Coiled coil</keyword>
<dbReference type="InterPro" id="IPR002049">
    <property type="entry name" value="LE_dom"/>
</dbReference>
<dbReference type="WBParaSite" id="SMUV_0000725601-mRNA-1">
    <property type="protein sequence ID" value="SMUV_0000725601-mRNA-1"/>
    <property type="gene ID" value="SMUV_0000725601"/>
</dbReference>
<feature type="domain" description="Laminin IV type A" evidence="16">
    <location>
        <begin position="1422"/>
        <end position="1600"/>
    </location>
</feature>
<comment type="caution">
    <text evidence="11">Lacks conserved residue(s) required for the propagation of feature annotation.</text>
</comment>
<feature type="domain" description="Laminin EGF-like" evidence="15">
    <location>
        <begin position="1232"/>
        <end position="1277"/>
    </location>
</feature>
<evidence type="ECO:0000256" key="7">
    <source>
        <dbReference type="ARBA" id="ARBA00023054"/>
    </source>
</evidence>
<dbReference type="PANTHER" id="PTHR10574:SF406">
    <property type="entry name" value="LAMININ SUBUNIT ALPHA 5"/>
    <property type="match status" value="1"/>
</dbReference>
<feature type="domain" description="Laminin EGF-like" evidence="15">
    <location>
        <begin position="1792"/>
        <end position="1837"/>
    </location>
</feature>
<evidence type="ECO:0000313" key="18">
    <source>
        <dbReference type="Proteomes" id="UP000046393"/>
    </source>
</evidence>
<feature type="domain" description="Laminin EGF-like" evidence="15">
    <location>
        <begin position="1634"/>
        <end position="1682"/>
    </location>
</feature>
<feature type="disulfide bond" evidence="11">
    <location>
        <begin position="1887"/>
        <end position="1904"/>
    </location>
</feature>
<dbReference type="FunFam" id="2.10.25.10:FF:000051">
    <property type="entry name" value="Laminin subunit alpha 4"/>
    <property type="match status" value="1"/>
</dbReference>
<evidence type="ECO:0000256" key="13">
    <source>
        <dbReference type="SAM" id="SignalP"/>
    </source>
</evidence>
<feature type="disulfide bond" evidence="11">
    <location>
        <begin position="1295"/>
        <end position="1304"/>
    </location>
</feature>
<feature type="domain" description="Laminin EGF-like" evidence="15">
    <location>
        <begin position="1373"/>
        <end position="1423"/>
    </location>
</feature>
<feature type="domain" description="Laminin G" evidence="14">
    <location>
        <begin position="2054"/>
        <end position="2221"/>
    </location>
</feature>
<feature type="disulfide bond" evidence="11">
    <location>
        <begin position="507"/>
        <end position="519"/>
    </location>
</feature>
<feature type="disulfide bond" evidence="11">
    <location>
        <begin position="1858"/>
        <end position="1867"/>
    </location>
</feature>
<accession>A0A0N5ARB5</accession>
<dbReference type="PROSITE" id="PS50027">
    <property type="entry name" value="EGF_LAM_2"/>
    <property type="match status" value="16"/>
</dbReference>
<evidence type="ECO:0000256" key="6">
    <source>
        <dbReference type="ARBA" id="ARBA00022869"/>
    </source>
</evidence>
<feature type="disulfide bond" evidence="11">
    <location>
        <begin position="1234"/>
        <end position="1251"/>
    </location>
</feature>
<evidence type="ECO:0000256" key="11">
    <source>
        <dbReference type="PROSITE-ProRule" id="PRU00460"/>
    </source>
</evidence>
<keyword evidence="6" id="KW-0084">Basement membrane</keyword>
<dbReference type="Proteomes" id="UP000046393">
    <property type="component" value="Unplaced"/>
</dbReference>
<dbReference type="SMART" id="SM00181">
    <property type="entry name" value="EGF"/>
    <property type="match status" value="7"/>
</dbReference>
<dbReference type="FunFam" id="2.10.25.10:FF:000034">
    <property type="entry name" value="Laminin subunit alpha 3"/>
    <property type="match status" value="1"/>
</dbReference>
<dbReference type="FunFam" id="2.60.120.260:FF:000092">
    <property type="entry name" value="Laminin subunit alpha-3"/>
    <property type="match status" value="1"/>
</dbReference>
<dbReference type="PROSITE" id="PS01248">
    <property type="entry name" value="EGF_LAM_1"/>
    <property type="match status" value="6"/>
</dbReference>
<dbReference type="Gene3D" id="2.60.120.260">
    <property type="entry name" value="Galactose-binding domain-like"/>
    <property type="match status" value="1"/>
</dbReference>
<evidence type="ECO:0000256" key="1">
    <source>
        <dbReference type="ARBA" id="ARBA00004302"/>
    </source>
</evidence>
<feature type="domain" description="Laminin EGF-like" evidence="15">
    <location>
        <begin position="417"/>
        <end position="461"/>
    </location>
</feature>
<feature type="disulfide bond" evidence="11">
    <location>
        <begin position="462"/>
        <end position="474"/>
    </location>
</feature>
<evidence type="ECO:0000256" key="5">
    <source>
        <dbReference type="ARBA" id="ARBA00022737"/>
    </source>
</evidence>
<proteinExistence type="predicted"/>
<keyword evidence="3" id="KW-0272">Extracellular matrix</keyword>
<dbReference type="InterPro" id="IPR008211">
    <property type="entry name" value="Laminin_N"/>
</dbReference>
<feature type="domain" description="Laminin G" evidence="14">
    <location>
        <begin position="2364"/>
        <end position="2535"/>
    </location>
</feature>
<dbReference type="FunFam" id="2.10.25.10:FF:000083">
    <property type="entry name" value="Laminin subunit alpha"/>
    <property type="match status" value="1"/>
</dbReference>
<feature type="disulfide bond" evidence="11">
    <location>
        <begin position="528"/>
        <end position="537"/>
    </location>
</feature>
<feature type="disulfide bond" evidence="11">
    <location>
        <begin position="599"/>
        <end position="611"/>
    </location>
</feature>
<feature type="domain" description="Laminin EGF-like" evidence="15">
    <location>
        <begin position="1323"/>
        <end position="1372"/>
    </location>
</feature>
<evidence type="ECO:0000259" key="15">
    <source>
        <dbReference type="PROSITE" id="PS50027"/>
    </source>
</evidence>
<dbReference type="GO" id="GO:0007411">
    <property type="term" value="P:axon guidance"/>
    <property type="evidence" value="ECO:0007669"/>
    <property type="project" value="TreeGrafter"/>
</dbReference>
<dbReference type="InterPro" id="IPR000034">
    <property type="entry name" value="Laminin_IV"/>
</dbReference>
<dbReference type="CDD" id="cd00110">
    <property type="entry name" value="LamG"/>
    <property type="match status" value="3"/>
</dbReference>
<keyword evidence="2" id="KW-0964">Secreted</keyword>
<protein>
    <submittedName>
        <fullName evidence="19">Laminin subunit alpha</fullName>
    </submittedName>
</protein>
<feature type="domain" description="Laminin EGF-like" evidence="15">
    <location>
        <begin position="1739"/>
        <end position="1791"/>
    </location>
</feature>
<dbReference type="GO" id="GO:0040017">
    <property type="term" value="P:positive regulation of locomotion"/>
    <property type="evidence" value="ECO:0007669"/>
    <property type="project" value="UniProtKB-ARBA"/>
</dbReference>
<feature type="disulfide bond" evidence="11">
    <location>
        <begin position="1394"/>
        <end position="1403"/>
    </location>
</feature>
<dbReference type="Gene3D" id="2.60.120.200">
    <property type="match status" value="3"/>
</dbReference>
<dbReference type="Gene3D" id="2.10.25.10">
    <property type="entry name" value="Laminin"/>
    <property type="match status" value="20"/>
</dbReference>
<dbReference type="Pfam" id="PF00053">
    <property type="entry name" value="EGF_laminin"/>
    <property type="match status" value="18"/>
</dbReference>
<dbReference type="InterPro" id="IPR001791">
    <property type="entry name" value="Laminin_G"/>
</dbReference>
<feature type="domain" description="Laminin EGF-like" evidence="15">
    <location>
        <begin position="1278"/>
        <end position="1322"/>
    </location>
</feature>
<dbReference type="Pfam" id="PF00054">
    <property type="entry name" value="Laminin_G_1"/>
    <property type="match status" value="2"/>
</dbReference>
<keyword evidence="10 11" id="KW-0424">Laminin EGF-like domain</keyword>
<dbReference type="SUPFAM" id="SSF49899">
    <property type="entry name" value="Concanavalin A-like lectins/glucanases"/>
    <property type="match status" value="3"/>
</dbReference>
<dbReference type="GO" id="GO:0009887">
    <property type="term" value="P:animal organ morphogenesis"/>
    <property type="evidence" value="ECO:0007669"/>
    <property type="project" value="TreeGrafter"/>
</dbReference>
<feature type="disulfide bond" evidence="11">
    <location>
        <begin position="1375"/>
        <end position="1392"/>
    </location>
</feature>
<sequence length="2666" mass="296112">MKKCIDFLLFQEKMLFLLLLFAASGCIQCSQVLVPPDINIAVDKAIHATATCGEMDDEPYREVFCQIAGSSQYTPLSQYSYNTGVESGGQVCDYCEANTTNEHPARFMVDGRSTWWQSPPLSRGKQYEQINITIDLGQEFHVAYVWIQMANSPRPAKWVLEKSVDYGKTYKPWQYFAESYAECQEFGQETLEPILRDDSVICTTEFSNIAPLENGEMMIKLLEKRPGRGNFSHSEVLQEFAKATNIRLRLLRTKTLHGHLINVQKRKDPSVTRRHFYAIKEIFMGGRCVCNGHASSCDVLDPKRSHMLLCRCEHNTCGDQCEKCCPGFEQKEWRRAKDGEEFHCEPCNCHGHSDTCVYEKELSEKHLSLDIYGRYEGGGRCLNCQDHTEGINCNKCVVGYYRPYGKSWSDIDACQPCQCNPRIHSDICEEETGQCHCKPQFTGPNCDHCSPGYYSPPQCLPCECSPSGTEGKVCLPQNGQCPCKPNYTGQFCDECSVGFTNKTGVYCNCDPLGAEGGLCDGKTGTCLCKPGYVGNRCDQCDSFYYGYPNCEECNCDPNGSEMSECELKTGECTCRRNFIGRRCDRCKPGYYGYPNCKACDCHVDGSEGLTCDNDGKVVTFCCYQCVLQCFCKPSFQGDKCNECKPNFYNFPLCEECRCDPSGVSKDFGGCDKAEKGKLCECKKNVEGRICNRCKPTFWGLNYQLEDGCQSCNCHPSGTVEGLNVCDLVTGQCQCKEYAAGRDCSICAEGYYNLQQHNIFGCQPCNCNKGGSIGIGCDIHTGQCYCRPRVTGLKCDQPIADHYIPTLWHNKYEAEDGRTIDGDSVRYASDAEKFTNFSSKGFAVFSETQDEILLSLNIHKSTLYQILFVYVNPTPVDAEVDVTVVPSFSSSQTFSDAEQTVSDILPSSNRPAVRSVNKRLPFALNPGVWTLHIKVPKRVFLDYVTLLPSEYYEADLLKDVLVEPCKSNDDNKNCIKTSYPPLPYSSRACISSYQNDIKVFSYMNLYASKNVPEDGDYFLVLEYNNSAPVVIHTEIASVCTMKNGECIEQTYPLAVNELVREAKAGPNSAKAIEIKKSINIESSVSGPGKYVFIVHYYNLDNGLVKIPVYLNTDTFYDCVLNVEYCPNKAGCRAVIQDIKRNYLPNFDVSDKFEATLNYNSSQKGPVYINSIIAIPVQSYSDSLLKLQPVDASEKFIRECGDDEFKNAPSNVSQFCRDNVFALTTDFNSASFPCYCSHEGSKSFSCEKYGGQCLCRPNIIGRQCDQCEPGYYDFPYCRKCNCLIGQTCNQHTGQCYCPRYVEGQMCDRCVQYAYGYDPLIGCQLCQCHPEGLDNEYGSAQCDSNNGQCLCKTNVGGRRCDQCLSGYYGFPHCYRCACDQKGTTDNICDSQTSECICKENVEGSSCDRCKPGMFNLEESNSLGCSECFCFGATDRCVSSSVSVGYVSFMIFTNMYYSATPDEIPVVSYYKVPITPGSDFTSSYGLTVSLSLPNTGSEVMSVAPDLKLVGNNKTLEYWIRDPPTNLDEPYTIQLKLIPENFIFDNGAPVKRSDLMLVLVQLDEILVKGSYYESTNHSSLTDFLMETGKSSVNGDGVLIATSVEICECPTSYTGNSCQYCADGYYRVKTGAYLGACVACDCNGHSGYCDKETGVCVDCQDHTHGDHCELCEVGYYGDATRGIYGCLPCQCPSIYNNFAVSCQVDNHGNLESCTCQEGYTGERCDRCGNGYFGEPSVYGGHCTKCSCNNNNDLTLDGSCNPADGQCDNCLNHTAGDHCELCEEWYFGDAIEAKNCTDCGCNRSGSQYCDKDSGKCLCKPNVESETCDRCDNAWGLNRGIGCDMCNCGEASQGEQCDNETGQCACMPGAAGMRCETCDHGYWNYTSDGCTKCDCEADLSLGTVCDIKTGNCHCQKGATGPRCDQCLISYLRIPDYGCRMCDECVLSLVGELDVVDAQQGALDYAVKNMSPATLAGARLTRLSKNIETNRVRKFLWHCFNYINFAIEFSGLILFYGDEDDGNESDYVTLTLKDGMPYLTVGLGDKPSVISLDKKVNDDDWWKITGERTGRKLIITAQKAGTLKSFQKSEDLGGKRRLLDVHNGKGKLFVGGIPDQVKVHLEMVNGIIQLKFNLGSGELKLSLSNKTYNDGRWHTVDVNRRGRRVRLTVDKEFVDAESGGDSVDLNTDTFLCCRKESIPPFRGCVKEVKLNSHFVDLNKPNATKNVKQGCSYSFASTVSFSLDESRSSFANIDLGNISEIIFISLNATFYDGVLTVASIGRQKIGSKPLSDGRWHFVAIKKAGDQVDVEVDDNLLGNVPVSDKLFKVSFLCFIPLCNYYNTVTSTTTEPVVQHDLTACALSSTPLLNTDDNRGQRFGLASDSRLEYNTLSTSFDMKSIFTVQIRPSGLHGLIMLSKDRRNVDYISLYMVNGSVNFAFNAGHGAVILRSKRYLLDGKWHDVIAERYQRNGTLYVDGNMEDNGLSPVGSVSINSEPPLYIGGLPKDINLLSSITKGLKPTFVGCMRNFTLNGVKLDNPEKYNLAPCSEGVEKGTYFGGKDGYVILHRNFITNNGKTTTVSSTLTSSNDLCDGHWHSIKVFLKRDFVQTRNDVYIALIYLSYVKFFLQFYSQCDIVCGSYVGCIRYGFKKRTKRMKKDLEFSDIEVFGDVNTSSCLAN</sequence>
<dbReference type="InterPro" id="IPR056863">
    <property type="entry name" value="LMN_ATRN_NET-like_EGF"/>
</dbReference>
<feature type="disulfide bond" evidence="11">
    <location>
        <begin position="509"/>
        <end position="526"/>
    </location>
</feature>
<dbReference type="FunFam" id="2.10.25.10:FF:000188">
    <property type="entry name" value="Laminin subunit gamma 2"/>
    <property type="match status" value="1"/>
</dbReference>
<dbReference type="InterPro" id="IPR008979">
    <property type="entry name" value="Galactose-bd-like_sf"/>
</dbReference>
<feature type="signal peptide" evidence="13">
    <location>
        <begin position="1"/>
        <end position="29"/>
    </location>
</feature>
<evidence type="ECO:0000256" key="8">
    <source>
        <dbReference type="ARBA" id="ARBA00023157"/>
    </source>
</evidence>
<dbReference type="FunFam" id="2.10.25.10:FF:000388">
    <property type="entry name" value="Laminin subunit alpha"/>
    <property type="match status" value="1"/>
</dbReference>
<feature type="disulfide bond" evidence="11">
    <location>
        <begin position="1811"/>
        <end position="1820"/>
    </location>
</feature>
<dbReference type="InterPro" id="IPR000742">
    <property type="entry name" value="EGF"/>
</dbReference>
<reference evidence="19" key="1">
    <citation type="submission" date="2016-04" db="UniProtKB">
        <authorList>
            <consortium name="WormBaseParasite"/>
        </authorList>
    </citation>
    <scope>IDENTIFICATION</scope>
</reference>
<keyword evidence="18" id="KW-1185">Reference proteome</keyword>
<dbReference type="PANTHER" id="PTHR10574">
    <property type="entry name" value="NETRIN/LAMININ-RELATED"/>
    <property type="match status" value="1"/>
</dbReference>
<evidence type="ECO:0000259" key="14">
    <source>
        <dbReference type="PROSITE" id="PS50025"/>
    </source>
</evidence>
<feature type="disulfide bond" evidence="11">
    <location>
        <begin position="1373"/>
        <end position="1385"/>
    </location>
</feature>
<feature type="disulfide bond" evidence="11">
    <location>
        <begin position="437"/>
        <end position="446"/>
    </location>
</feature>
<feature type="disulfide bond" evidence="11">
    <location>
        <begin position="1763"/>
        <end position="1772"/>
    </location>
</feature>
<evidence type="ECO:0000259" key="16">
    <source>
        <dbReference type="PROSITE" id="PS51115"/>
    </source>
</evidence>
<keyword evidence="12" id="KW-0472">Membrane</keyword>
<dbReference type="PROSITE" id="PS50025">
    <property type="entry name" value="LAM_G_DOMAIN"/>
    <property type="match status" value="2"/>
</dbReference>
<feature type="domain" description="Laminin N-terminal" evidence="17">
    <location>
        <begin position="29"/>
        <end position="287"/>
    </location>
</feature>
<feature type="disulfide bond" evidence="11">
    <location>
        <begin position="631"/>
        <end position="640"/>
    </location>
</feature>
<feature type="disulfide bond" evidence="11">
    <location>
        <begin position="1348"/>
        <end position="1357"/>
    </location>
</feature>
<feature type="disulfide bond" evidence="11">
    <location>
        <begin position="734"/>
        <end position="743"/>
    </location>
</feature>
<feature type="chain" id="PRO_5007419373" evidence="13">
    <location>
        <begin position="30"/>
        <end position="2666"/>
    </location>
</feature>
<feature type="disulfide bond" evidence="11">
    <location>
        <begin position="1253"/>
        <end position="1262"/>
    </location>
</feature>
<dbReference type="Pfam" id="PF00055">
    <property type="entry name" value="Laminin_N"/>
    <property type="match status" value="1"/>
</dbReference>
<feature type="domain" description="Laminin EGF-like" evidence="15">
    <location>
        <begin position="656"/>
        <end position="710"/>
    </location>
</feature>
<keyword evidence="5" id="KW-0677">Repeat</keyword>
<dbReference type="PROSITE" id="PS00022">
    <property type="entry name" value="EGF_1"/>
    <property type="match status" value="1"/>
</dbReference>
<feature type="disulfide bond" evidence="11">
    <location>
        <begin position="1775"/>
        <end position="1789"/>
    </location>
</feature>
<feature type="domain" description="Laminin EGF-like" evidence="15">
    <location>
        <begin position="462"/>
        <end position="505"/>
    </location>
</feature>
<evidence type="ECO:0000259" key="17">
    <source>
        <dbReference type="PROSITE" id="PS51117"/>
    </source>
</evidence>
<evidence type="ECO:0000256" key="2">
    <source>
        <dbReference type="ARBA" id="ARBA00022525"/>
    </source>
</evidence>
<dbReference type="FunFam" id="2.10.25.10:FF:000082">
    <property type="entry name" value="Laminin subunit alpha 1"/>
    <property type="match status" value="1"/>
</dbReference>
<feature type="disulfide bond" evidence="11">
    <location>
        <begin position="1653"/>
        <end position="1662"/>
    </location>
</feature>
<evidence type="ECO:0000256" key="9">
    <source>
        <dbReference type="ARBA" id="ARBA00023180"/>
    </source>
</evidence>
<keyword evidence="4 13" id="KW-0732">Signal</keyword>
<feature type="domain" description="Laminin EGF-like" evidence="15">
    <location>
        <begin position="1838"/>
        <end position="1884"/>
    </location>
</feature>
<dbReference type="Pfam" id="PF00052">
    <property type="entry name" value="Laminin_B"/>
    <property type="match status" value="1"/>
</dbReference>
<dbReference type="FunFam" id="2.10.25.10:FF:000106">
    <property type="entry name" value="Heparan sulfate proteoglycan 2"/>
    <property type="match status" value="1"/>
</dbReference>
<evidence type="ECO:0000256" key="10">
    <source>
        <dbReference type="ARBA" id="ARBA00023292"/>
    </source>
</evidence>
<feature type="domain" description="Laminin EGF-like" evidence="15">
    <location>
        <begin position="711"/>
        <end position="763"/>
    </location>
</feature>
<dbReference type="SMART" id="SM00281">
    <property type="entry name" value="LamB"/>
    <property type="match status" value="1"/>
</dbReference>
<feature type="disulfide bond" evidence="11">
    <location>
        <begin position="574"/>
        <end position="583"/>
    </location>
</feature>
<feature type="disulfide bond" evidence="11">
    <location>
        <begin position="681"/>
        <end position="690"/>
    </location>
</feature>
<keyword evidence="8 11" id="KW-1015">Disulfide bond</keyword>
<evidence type="ECO:0000256" key="4">
    <source>
        <dbReference type="ARBA" id="ARBA00022729"/>
    </source>
</evidence>
<comment type="subcellular location">
    <subcellularLocation>
        <location evidence="1">Secreted</location>
        <location evidence="1">Extracellular space</location>
        <location evidence="1">Extracellular matrix</location>
        <location evidence="1">Basement membrane</location>
    </subcellularLocation>
</comment>
<feature type="domain" description="Laminin EGF-like" evidence="15">
    <location>
        <begin position="507"/>
        <end position="552"/>
    </location>
</feature>
<dbReference type="PRINTS" id="PR00011">
    <property type="entry name" value="EGFLAMININ"/>
</dbReference>